<evidence type="ECO:0000256" key="6">
    <source>
        <dbReference type="ARBA" id="ARBA00022989"/>
    </source>
</evidence>
<evidence type="ECO:0000256" key="7">
    <source>
        <dbReference type="ARBA" id="ARBA00023040"/>
    </source>
</evidence>
<keyword evidence="8 12" id="KW-0472">Membrane</keyword>
<comment type="similarity">
    <text evidence="2 11">Belongs to the G-protein coupled receptor T2R family.</text>
</comment>
<dbReference type="InterPro" id="IPR007960">
    <property type="entry name" value="TAS2R"/>
</dbReference>
<name>A0A8C5R820_9ANUR</name>
<evidence type="ECO:0000256" key="3">
    <source>
        <dbReference type="ARBA" id="ARBA00022480"/>
    </source>
</evidence>
<keyword evidence="4 12" id="KW-0716">Sensory transduction</keyword>
<evidence type="ECO:0000256" key="1">
    <source>
        <dbReference type="ARBA" id="ARBA00004141"/>
    </source>
</evidence>
<feature type="transmembrane region" description="Helical" evidence="13">
    <location>
        <begin position="130"/>
        <end position="150"/>
    </location>
</feature>
<proteinExistence type="inferred from homology"/>
<evidence type="ECO:0000256" key="13">
    <source>
        <dbReference type="SAM" id="Phobius"/>
    </source>
</evidence>
<keyword evidence="5 12" id="KW-0812">Transmembrane</keyword>
<evidence type="ECO:0000256" key="10">
    <source>
        <dbReference type="ARBA" id="ARBA00023224"/>
    </source>
</evidence>
<dbReference type="PANTHER" id="PTHR11394">
    <property type="entry name" value="TASTE RECEPTOR TYPE 2"/>
    <property type="match status" value="1"/>
</dbReference>
<reference evidence="14" key="1">
    <citation type="submission" date="2025-08" db="UniProtKB">
        <authorList>
            <consortium name="Ensembl"/>
        </authorList>
    </citation>
    <scope>IDENTIFICATION</scope>
</reference>
<keyword evidence="6 13" id="KW-1133">Transmembrane helix</keyword>
<feature type="transmembrane region" description="Helical" evidence="13">
    <location>
        <begin position="12"/>
        <end position="35"/>
    </location>
</feature>
<dbReference type="Proteomes" id="UP000694569">
    <property type="component" value="Unplaced"/>
</dbReference>
<keyword evidence="3 12" id="KW-0919">Taste</keyword>
<dbReference type="Ensembl" id="ENSLLET00000050898.1">
    <property type="protein sequence ID" value="ENSLLEP00000048986.1"/>
    <property type="gene ID" value="ENSLLEG00000030841.1"/>
</dbReference>
<evidence type="ECO:0000313" key="15">
    <source>
        <dbReference type="Proteomes" id="UP000694569"/>
    </source>
</evidence>
<dbReference type="GO" id="GO:0016020">
    <property type="term" value="C:membrane"/>
    <property type="evidence" value="ECO:0007669"/>
    <property type="project" value="UniProtKB-SubCell"/>
</dbReference>
<evidence type="ECO:0000256" key="5">
    <source>
        <dbReference type="ARBA" id="ARBA00022692"/>
    </source>
</evidence>
<evidence type="ECO:0000313" key="14">
    <source>
        <dbReference type="Ensembl" id="ENSLLEP00000048986.1"/>
    </source>
</evidence>
<keyword evidence="10 12" id="KW-0807">Transducer</keyword>
<feature type="transmembrane region" description="Helical" evidence="13">
    <location>
        <begin position="170"/>
        <end position="199"/>
    </location>
</feature>
<evidence type="ECO:0000256" key="9">
    <source>
        <dbReference type="ARBA" id="ARBA00023170"/>
    </source>
</evidence>
<evidence type="ECO:0000256" key="8">
    <source>
        <dbReference type="ARBA" id="ARBA00023136"/>
    </source>
</evidence>
<dbReference type="AlphaFoldDB" id="A0A8C5R820"/>
<evidence type="ECO:0000256" key="2">
    <source>
        <dbReference type="ARBA" id="ARBA00007376"/>
    </source>
</evidence>
<reference evidence="14" key="2">
    <citation type="submission" date="2025-09" db="UniProtKB">
        <authorList>
            <consortium name="Ensembl"/>
        </authorList>
    </citation>
    <scope>IDENTIFICATION</scope>
</reference>
<feature type="transmembrane region" description="Helical" evidence="13">
    <location>
        <begin position="47"/>
        <end position="66"/>
    </location>
</feature>
<evidence type="ECO:0000256" key="4">
    <source>
        <dbReference type="ARBA" id="ARBA00022606"/>
    </source>
</evidence>
<comment type="subcellular location">
    <subcellularLocation>
        <location evidence="1 12">Membrane</location>
        <topology evidence="1 12">Multi-pass membrane protein</topology>
    </subcellularLocation>
</comment>
<dbReference type="GeneTree" id="ENSGT01010000229340"/>
<dbReference type="GO" id="GO:0004930">
    <property type="term" value="F:G protein-coupled receptor activity"/>
    <property type="evidence" value="ECO:0007669"/>
    <property type="project" value="UniProtKB-KW"/>
</dbReference>
<keyword evidence="9 12" id="KW-0675">Receptor</keyword>
<dbReference type="GO" id="GO:0033038">
    <property type="term" value="F:bitter taste receptor activity"/>
    <property type="evidence" value="ECO:0007669"/>
    <property type="project" value="InterPro"/>
</dbReference>
<sequence>MDQIIEILLNGIEFIILGVSGSVNMFIFIVNLIDLIKNKTLLVTDQLIFGISSINLLFCAMKPYTFILAMKRSKSVNSDIADMFTWVIMLSRNCCNLWLSDLICLHFCFKLVNFKQKIYIYLQQRFHKMFPWIFLPIILVSCLVTIPLYFNKEMFSQNDTFLIKPEKRSYYFFIPYIAVTALGCILNTFSAMMILISLCKHIRKMKQGSIIPNMNVHINAAKIVSCMLILNNLSFAMFISVLLYDNSKLFSSGLILMSYLFIFIASLNIVKGSNKLAKKLNEVKALLCLKSCQ</sequence>
<keyword evidence="7 12" id="KW-0297">G-protein coupled receptor</keyword>
<dbReference type="Pfam" id="PF05296">
    <property type="entry name" value="TAS2R"/>
    <property type="match status" value="1"/>
</dbReference>
<dbReference type="OrthoDB" id="8876749at2759"/>
<evidence type="ECO:0000256" key="11">
    <source>
        <dbReference type="RuleBase" id="RU004423"/>
    </source>
</evidence>
<feature type="transmembrane region" description="Helical" evidence="13">
    <location>
        <begin position="220"/>
        <end position="243"/>
    </location>
</feature>
<accession>A0A8C5R820</accession>
<evidence type="ECO:0000256" key="12">
    <source>
        <dbReference type="RuleBase" id="RU004424"/>
    </source>
</evidence>
<protein>
    <recommendedName>
        <fullName evidence="12">Taste receptor type 2</fullName>
    </recommendedName>
</protein>
<dbReference type="PANTHER" id="PTHR11394:SF47">
    <property type="entry name" value="TASTE RECEPTOR TYPE 2 MEMBER 40"/>
    <property type="match status" value="1"/>
</dbReference>
<organism evidence="14 15">
    <name type="scientific">Leptobrachium leishanense</name>
    <name type="common">Leishan spiny toad</name>
    <dbReference type="NCBI Taxonomy" id="445787"/>
    <lineage>
        <taxon>Eukaryota</taxon>
        <taxon>Metazoa</taxon>
        <taxon>Chordata</taxon>
        <taxon>Craniata</taxon>
        <taxon>Vertebrata</taxon>
        <taxon>Euteleostomi</taxon>
        <taxon>Amphibia</taxon>
        <taxon>Batrachia</taxon>
        <taxon>Anura</taxon>
        <taxon>Pelobatoidea</taxon>
        <taxon>Megophryidae</taxon>
        <taxon>Leptobrachium</taxon>
    </lineage>
</organism>
<feature type="transmembrane region" description="Helical" evidence="13">
    <location>
        <begin position="249"/>
        <end position="270"/>
    </location>
</feature>
<keyword evidence="15" id="KW-1185">Reference proteome</keyword>